<evidence type="ECO:0000256" key="10">
    <source>
        <dbReference type="ARBA" id="ARBA00042639"/>
    </source>
</evidence>
<keyword evidence="4" id="KW-0049">Antioxidant</keyword>
<evidence type="ECO:0000256" key="4">
    <source>
        <dbReference type="ARBA" id="ARBA00022862"/>
    </source>
</evidence>
<dbReference type="Pfam" id="PF00578">
    <property type="entry name" value="AhpC-TSA"/>
    <property type="match status" value="1"/>
</dbReference>
<sequence>MTQEQTLRVQTTQLKEEFIAGLPEEVKRTVGESLAKLLQSDVAKNAKTLGDKAPDFNLPNVKGEQVRLSDAYKAGPVVLSFYRGGWCPFCNLEMRALQQHLPQIKALGASLIAISPQTPDNSLTTAEKLQLEFEILSDQGNKTARDYGLLMQVYEEMRSLYLNWGFDLPAANGDDSYELPVPATYVIDREGIIRSAYVDKDYTTRMEPTEIINALQQM</sequence>
<dbReference type="CDD" id="cd02970">
    <property type="entry name" value="PRX_like2"/>
    <property type="match status" value="1"/>
</dbReference>
<dbReference type="GO" id="GO:0045454">
    <property type="term" value="P:cell redox homeostasis"/>
    <property type="evidence" value="ECO:0007669"/>
    <property type="project" value="TreeGrafter"/>
</dbReference>
<evidence type="ECO:0000256" key="6">
    <source>
        <dbReference type="ARBA" id="ARBA00023157"/>
    </source>
</evidence>
<evidence type="ECO:0000256" key="8">
    <source>
        <dbReference type="ARBA" id="ARBA00032824"/>
    </source>
</evidence>
<dbReference type="Gene3D" id="3.40.30.10">
    <property type="entry name" value="Glutaredoxin"/>
    <property type="match status" value="1"/>
</dbReference>
<dbReference type="GO" id="GO:0005737">
    <property type="term" value="C:cytoplasm"/>
    <property type="evidence" value="ECO:0007669"/>
    <property type="project" value="TreeGrafter"/>
</dbReference>
<evidence type="ECO:0000256" key="7">
    <source>
        <dbReference type="ARBA" id="ARBA00023284"/>
    </source>
</evidence>
<dbReference type="PANTHER" id="PTHR42801:SF7">
    <property type="entry name" value="SLL1159 PROTEIN"/>
    <property type="match status" value="1"/>
</dbReference>
<dbReference type="GO" id="GO:0008379">
    <property type="term" value="F:thioredoxin peroxidase activity"/>
    <property type="evidence" value="ECO:0007669"/>
    <property type="project" value="TreeGrafter"/>
</dbReference>
<evidence type="ECO:0000256" key="3">
    <source>
        <dbReference type="ARBA" id="ARBA00022559"/>
    </source>
</evidence>
<dbReference type="InterPro" id="IPR036249">
    <property type="entry name" value="Thioredoxin-like_sf"/>
</dbReference>
<evidence type="ECO:0000256" key="9">
    <source>
        <dbReference type="ARBA" id="ARBA00038489"/>
    </source>
</evidence>
<keyword evidence="3" id="KW-0575">Peroxidase</keyword>
<comment type="function">
    <text evidence="1">Thiol-specific peroxidase that catalyzes the reduction of hydrogen peroxide and organic hydroperoxides to water and alcohols, respectively. Plays a role in cell protection against oxidative stress by detoxifying peroxides and as sensor of hydrogen peroxide-mediated signaling events.</text>
</comment>
<dbReference type="PROSITE" id="PS51352">
    <property type="entry name" value="THIOREDOXIN_2"/>
    <property type="match status" value="1"/>
</dbReference>
<evidence type="ECO:0000256" key="5">
    <source>
        <dbReference type="ARBA" id="ARBA00023002"/>
    </source>
</evidence>
<dbReference type="EMBL" id="LUTY01001399">
    <property type="protein sequence ID" value="OAD21780.1"/>
    <property type="molecule type" value="Genomic_DNA"/>
</dbReference>
<comment type="similarity">
    <text evidence="9">Belongs to the peroxiredoxin family. BCP/PrxQ subfamily.</text>
</comment>
<evidence type="ECO:0000256" key="2">
    <source>
        <dbReference type="ARBA" id="ARBA00013017"/>
    </source>
</evidence>
<proteinExistence type="inferred from homology"/>
<evidence type="ECO:0000259" key="12">
    <source>
        <dbReference type="PROSITE" id="PS51352"/>
    </source>
</evidence>
<dbReference type="Proteomes" id="UP000076962">
    <property type="component" value="Unassembled WGS sequence"/>
</dbReference>
<organism evidence="13 14">
    <name type="scientific">Candidatus Thiomargarita nelsonii</name>
    <dbReference type="NCBI Taxonomy" id="1003181"/>
    <lineage>
        <taxon>Bacteria</taxon>
        <taxon>Pseudomonadati</taxon>
        <taxon>Pseudomonadota</taxon>
        <taxon>Gammaproteobacteria</taxon>
        <taxon>Thiotrichales</taxon>
        <taxon>Thiotrichaceae</taxon>
        <taxon>Thiomargarita</taxon>
    </lineage>
</organism>
<accession>A0A176S185</accession>
<dbReference type="PATRIC" id="fig|1003181.4.peg.3366"/>
<evidence type="ECO:0000256" key="1">
    <source>
        <dbReference type="ARBA" id="ARBA00003330"/>
    </source>
</evidence>
<evidence type="ECO:0000313" key="14">
    <source>
        <dbReference type="Proteomes" id="UP000076962"/>
    </source>
</evidence>
<keyword evidence="5" id="KW-0560">Oxidoreductase</keyword>
<evidence type="ECO:0000256" key="11">
    <source>
        <dbReference type="ARBA" id="ARBA00049091"/>
    </source>
</evidence>
<gene>
    <name evidence="13" type="ORF">THIOM_002447</name>
</gene>
<dbReference type="InterPro" id="IPR050924">
    <property type="entry name" value="Peroxiredoxin_BCP/PrxQ"/>
</dbReference>
<dbReference type="InterPro" id="IPR000866">
    <property type="entry name" value="AhpC/TSA"/>
</dbReference>
<comment type="caution">
    <text evidence="13">The sequence shown here is derived from an EMBL/GenBank/DDBJ whole genome shotgun (WGS) entry which is preliminary data.</text>
</comment>
<dbReference type="PANTHER" id="PTHR42801">
    <property type="entry name" value="THIOREDOXIN-DEPENDENT PEROXIDE REDUCTASE"/>
    <property type="match status" value="1"/>
</dbReference>
<protein>
    <recommendedName>
        <fullName evidence="2">thioredoxin-dependent peroxiredoxin</fullName>
        <ecNumber evidence="2">1.11.1.24</ecNumber>
    </recommendedName>
    <alternativeName>
        <fullName evidence="8">Thioredoxin peroxidase</fullName>
    </alternativeName>
    <alternativeName>
        <fullName evidence="10">Thioredoxin-dependent peroxiredoxin Bcp</fullName>
    </alternativeName>
</protein>
<keyword evidence="6" id="KW-1015">Disulfide bond</keyword>
<evidence type="ECO:0000313" key="13">
    <source>
        <dbReference type="EMBL" id="OAD21780.1"/>
    </source>
</evidence>
<dbReference type="InterPro" id="IPR013766">
    <property type="entry name" value="Thioredoxin_domain"/>
</dbReference>
<name>A0A176S185_9GAMM</name>
<dbReference type="AlphaFoldDB" id="A0A176S185"/>
<reference evidence="13 14" key="1">
    <citation type="submission" date="2016-05" db="EMBL/GenBank/DDBJ databases">
        <title>Single-cell genome of chain-forming Candidatus Thiomargarita nelsonii and comparison to other large sulfur-oxidizing bacteria.</title>
        <authorList>
            <person name="Winkel M."/>
            <person name="Salman V."/>
            <person name="Woyke T."/>
            <person name="Schulz-Vogt H."/>
            <person name="Richter M."/>
            <person name="Flood B."/>
            <person name="Bailey J."/>
            <person name="Amann R."/>
            <person name="Mussmann M."/>
        </authorList>
    </citation>
    <scope>NUCLEOTIDE SEQUENCE [LARGE SCALE GENOMIC DNA]</scope>
    <source>
        <strain evidence="13 14">THI036</strain>
    </source>
</reference>
<feature type="domain" description="Thioredoxin" evidence="12">
    <location>
        <begin position="47"/>
        <end position="218"/>
    </location>
</feature>
<keyword evidence="14" id="KW-1185">Reference proteome</keyword>
<dbReference type="SUPFAM" id="SSF52833">
    <property type="entry name" value="Thioredoxin-like"/>
    <property type="match status" value="1"/>
</dbReference>
<comment type="catalytic activity">
    <reaction evidence="11">
        <text>a hydroperoxide + [thioredoxin]-dithiol = an alcohol + [thioredoxin]-disulfide + H2O</text>
        <dbReference type="Rhea" id="RHEA:62620"/>
        <dbReference type="Rhea" id="RHEA-COMP:10698"/>
        <dbReference type="Rhea" id="RHEA-COMP:10700"/>
        <dbReference type="ChEBI" id="CHEBI:15377"/>
        <dbReference type="ChEBI" id="CHEBI:29950"/>
        <dbReference type="ChEBI" id="CHEBI:30879"/>
        <dbReference type="ChEBI" id="CHEBI:35924"/>
        <dbReference type="ChEBI" id="CHEBI:50058"/>
        <dbReference type="EC" id="1.11.1.24"/>
    </reaction>
</comment>
<dbReference type="EC" id="1.11.1.24" evidence="2"/>
<keyword evidence="7" id="KW-0676">Redox-active center</keyword>
<dbReference type="GO" id="GO:0034599">
    <property type="term" value="P:cellular response to oxidative stress"/>
    <property type="evidence" value="ECO:0007669"/>
    <property type="project" value="TreeGrafter"/>
</dbReference>